<proteinExistence type="predicted"/>
<accession>A0A2U7U7R0</accession>
<dbReference type="GeneID" id="36843597"/>
<gene>
    <name evidence="3" type="ORF">pqer_cds_34</name>
</gene>
<evidence type="ECO:0000256" key="1">
    <source>
        <dbReference type="SAM" id="MobiDB-lite"/>
    </source>
</evidence>
<feature type="region of interest" description="Disordered" evidence="1">
    <location>
        <begin position="1"/>
        <end position="53"/>
    </location>
</feature>
<dbReference type="CDD" id="cd09917">
    <property type="entry name" value="F-box_SF"/>
    <property type="match status" value="1"/>
</dbReference>
<dbReference type="Pfam" id="PF12937">
    <property type="entry name" value="F-box-like"/>
    <property type="match status" value="1"/>
</dbReference>
<dbReference type="Proteomes" id="UP000248852">
    <property type="component" value="Segment"/>
</dbReference>
<organism evidence="3">
    <name type="scientific">Pandoravirus quercus</name>
    <dbReference type="NCBI Taxonomy" id="2107709"/>
    <lineage>
        <taxon>Viruses</taxon>
        <taxon>Pandoravirus</taxon>
    </lineage>
</organism>
<dbReference type="InterPro" id="IPR001810">
    <property type="entry name" value="F-box_dom"/>
</dbReference>
<dbReference type="RefSeq" id="YP_009482725.1">
    <property type="nucleotide sequence ID" value="NC_037667.1"/>
</dbReference>
<reference evidence="3" key="1">
    <citation type="journal article" date="2018" name="Nat. Commun.">
        <title>Diversity and evolution of the emerging Pandoraviridae family.</title>
        <authorList>
            <person name="Legendre M."/>
            <person name="Fabre E."/>
            <person name="Poirot O."/>
            <person name="Jeudy S."/>
            <person name="Lartigue A."/>
            <person name="Alempic J.M."/>
            <person name="Beucher L."/>
            <person name="Philippe N."/>
            <person name="Bertaux L."/>
            <person name="Christo-Foroux E."/>
            <person name="Labadie K."/>
            <person name="Coute Y."/>
            <person name="Abergel C."/>
            <person name="Claverie J.M."/>
        </authorList>
    </citation>
    <scope>NUCLEOTIDE SEQUENCE [LARGE SCALE GENOMIC DNA]</scope>
    <source>
        <strain evidence="3">Quercus</strain>
    </source>
</reference>
<evidence type="ECO:0000259" key="2">
    <source>
        <dbReference type="Pfam" id="PF12937"/>
    </source>
</evidence>
<dbReference type="KEGG" id="vg:36843597"/>
<dbReference type="EMBL" id="MG011689">
    <property type="protein sequence ID" value="AVK74456.1"/>
    <property type="molecule type" value="Genomic_DNA"/>
</dbReference>
<sequence length="748" mass="80746">MKRSHAERTDPCAHGGMSAPSAAASPMAKRRRDDADDVYDGTGAYGDDDDDDDIYEVKDCERPPLPSGDLFERLPDEILCVILNGVLDRGRFYLEPRWRAVAAMTCHRWRRVVSSPSLTAVALLERARPHRASPVTWSRGRAFCASALRDAVALLPSDTGAAYWWLALVPDQCSGWPGQRTPDALRDDLALGTLAAVMASGNLAAMRDAWSRHLAHPHIVDKAIVGDWFDVDAMESRLFATRAPNLVNAMVRAACRAARPTAALWLIERCESVLTLSAPMRCDMIALLASADDNDNINSTIKAFDVLLGLGVGRPPWREVLYACLRARSHAASDLLATHLFAMLDRGTIVVETRETAARARTCKIMTRAVDFVAWDRQATAWCGEAFYRDRPRVAAAAIARWGVPTLAPTAYSFNSVIHRGDDTHGDDSNDYDDWIWQANSSFMDDTDDFGLWDEDEPRPASSQAGFWEAALAGAVAGGATASIAWLLAEGAPARAIVTTPAAALAILLCASYVTPPTLRALDITLAPCALDILSGARALARMCEVARPPTHLLRAAMRVCARGFGVDRAAHALFIVSLGLWPDHVATCGGDIDDALCGLLHAQAWSAVDAAVDALDRAPPGLFDDVDLWRIGALGHHGLLGRRTTDAAFNAPCGLAFLALRAGALAPKTICIDIDTTVRCHSLVPTVGCWRRWCRPRPVAANRCAAAGETLDGAWTTLDRAGLLCDRPAPCNDGFCNGIHTTDCVYA</sequence>
<protein>
    <submittedName>
        <fullName evidence="3">F-box domain containing protein</fullName>
    </submittedName>
</protein>
<feature type="domain" description="F-box" evidence="2">
    <location>
        <begin position="71"/>
        <end position="118"/>
    </location>
</feature>
<feature type="compositionally biased region" description="Basic and acidic residues" evidence="1">
    <location>
        <begin position="1"/>
        <end position="11"/>
    </location>
</feature>
<dbReference type="SUPFAM" id="SSF81383">
    <property type="entry name" value="F-box domain"/>
    <property type="match status" value="1"/>
</dbReference>
<dbReference type="InterPro" id="IPR036047">
    <property type="entry name" value="F-box-like_dom_sf"/>
</dbReference>
<name>A0A2U7U7R0_9VIRU</name>
<evidence type="ECO:0000313" key="3">
    <source>
        <dbReference type="EMBL" id="AVK74456.1"/>
    </source>
</evidence>
<feature type="compositionally biased region" description="Low complexity" evidence="1">
    <location>
        <begin position="17"/>
        <end position="27"/>
    </location>
</feature>